<proteinExistence type="predicted"/>
<gene>
    <name evidence="2" type="ORF">OXH18_21605</name>
</gene>
<reference evidence="2" key="1">
    <citation type="submission" date="2022-12" db="EMBL/GenBank/DDBJ databases">
        <title>Polyphasic identification of a Novel Hot-Spring Cyanobacterium Ocullathermofonsia sinensis gen nov. sp. nov. and Genomic Insights on its Adaptations to the Thermal Habitat.</title>
        <authorList>
            <person name="Daroch M."/>
            <person name="Tang J."/>
            <person name="Jiang Y."/>
        </authorList>
    </citation>
    <scope>NUCLEOTIDE SEQUENCE</scope>
    <source>
        <strain evidence="2">PKUAC-SCTA174</strain>
    </source>
</reference>
<protein>
    <submittedName>
        <fullName evidence="2">Glycosyltransferase 61 family protein</fullName>
    </submittedName>
</protein>
<name>A0A9E8ZJP2_9CYAN</name>
<keyword evidence="3" id="KW-1185">Reference proteome</keyword>
<sequence length="379" mass="42823">MLANSDANQSFQSSLASAESKVLPPATIATDTPGKADRLLNQSLSGQTFVVPSSRMFVHPTRLLCAWESRPMQIHLPEDKKRSSPIEMTVRTGGLTQASNLQPRRYYRHALKALYQQLALPVRLPHSYVLDSRFDTDQNIAHIVDNILTRFLLAKRIEPALSNLTLILRRNASPMMKQVCQLLHIPFICTDRRVQGNIVTVEAEKRSATCPILFEPYYRSLFGSLDFADYQADTPKRVFIARKHRRKLTNEAEVEHCLQAYGFIKLYYEDIPIQQQWSIARNAEVVVGMHGAALSSLVFNVDQVKLLEIFHPGYLVDLYRHSIAAVGGKWAAVIGQLHPEVIQALDFEVKPRQFALADTTIDLGSLQMGLDYLEVGKRE</sequence>
<dbReference type="KEGG" id="tsin:OXH18_21605"/>
<dbReference type="Pfam" id="PF04577">
    <property type="entry name" value="Glyco_transf_61"/>
    <property type="match status" value="1"/>
</dbReference>
<accession>A0A9E8ZJP2</accession>
<feature type="domain" description="Glycosyltransferase 61 catalytic" evidence="1">
    <location>
        <begin position="216"/>
        <end position="299"/>
    </location>
</feature>
<organism evidence="2 3">
    <name type="scientific">Thermocoleostomius sinensis A174</name>
    <dbReference type="NCBI Taxonomy" id="2016057"/>
    <lineage>
        <taxon>Bacteria</taxon>
        <taxon>Bacillati</taxon>
        <taxon>Cyanobacteriota</taxon>
        <taxon>Cyanophyceae</taxon>
        <taxon>Oculatellales</taxon>
        <taxon>Oculatellaceae</taxon>
        <taxon>Thermocoleostomius</taxon>
    </lineage>
</organism>
<dbReference type="EMBL" id="CP113797">
    <property type="protein sequence ID" value="WAL59741.1"/>
    <property type="molecule type" value="Genomic_DNA"/>
</dbReference>
<evidence type="ECO:0000259" key="1">
    <source>
        <dbReference type="Pfam" id="PF04577"/>
    </source>
</evidence>
<dbReference type="GO" id="GO:0016757">
    <property type="term" value="F:glycosyltransferase activity"/>
    <property type="evidence" value="ECO:0007669"/>
    <property type="project" value="InterPro"/>
</dbReference>
<evidence type="ECO:0000313" key="2">
    <source>
        <dbReference type="EMBL" id="WAL59741.1"/>
    </source>
</evidence>
<dbReference type="InterPro" id="IPR049625">
    <property type="entry name" value="Glyco_transf_61_cat"/>
</dbReference>
<dbReference type="RefSeq" id="WP_268609535.1">
    <property type="nucleotide sequence ID" value="NZ_CP113797.1"/>
</dbReference>
<dbReference type="AlphaFoldDB" id="A0A9E8ZJP2"/>
<evidence type="ECO:0000313" key="3">
    <source>
        <dbReference type="Proteomes" id="UP001163152"/>
    </source>
</evidence>
<dbReference type="Proteomes" id="UP001163152">
    <property type="component" value="Chromosome"/>
</dbReference>